<dbReference type="PANTHER" id="PTHR43281">
    <property type="entry name" value="FARNESYL DIPHOSPHATE SYNTHASE"/>
    <property type="match status" value="1"/>
</dbReference>
<dbReference type="GO" id="GO:0016114">
    <property type="term" value="P:terpenoid biosynthetic process"/>
    <property type="evidence" value="ECO:0007669"/>
    <property type="project" value="UniProtKB-ARBA"/>
</dbReference>
<dbReference type="InterPro" id="IPR008949">
    <property type="entry name" value="Isoprenoid_synthase_dom_sf"/>
</dbReference>
<dbReference type="InterPro" id="IPR000092">
    <property type="entry name" value="Polyprenyl_synt"/>
</dbReference>
<evidence type="ECO:0000256" key="3">
    <source>
        <dbReference type="ARBA" id="ARBA00022679"/>
    </source>
</evidence>
<dbReference type="CDD" id="cd00685">
    <property type="entry name" value="Trans_IPPS_HT"/>
    <property type="match status" value="1"/>
</dbReference>
<evidence type="ECO:0000256" key="4">
    <source>
        <dbReference type="ARBA" id="ARBA00022723"/>
    </source>
</evidence>
<dbReference type="SFLD" id="SFLDS00005">
    <property type="entry name" value="Isoprenoid_Synthase_Type_I"/>
    <property type="match status" value="1"/>
</dbReference>
<keyword evidence="3 7" id="KW-0808">Transferase</keyword>
<dbReference type="GO" id="GO:0004659">
    <property type="term" value="F:prenyltransferase activity"/>
    <property type="evidence" value="ECO:0007669"/>
    <property type="project" value="InterPro"/>
</dbReference>
<dbReference type="Gene3D" id="1.10.600.10">
    <property type="entry name" value="Farnesyl Diphosphate Synthase"/>
    <property type="match status" value="1"/>
</dbReference>
<dbReference type="PROSITE" id="PS00444">
    <property type="entry name" value="POLYPRENYL_SYNTHASE_2"/>
    <property type="match status" value="1"/>
</dbReference>
<dbReference type="GO" id="GO:0046872">
    <property type="term" value="F:metal ion binding"/>
    <property type="evidence" value="ECO:0007669"/>
    <property type="project" value="UniProtKB-KW"/>
</dbReference>
<name>A0A1J8PKW4_9COXI</name>
<dbReference type="SUPFAM" id="SSF48576">
    <property type="entry name" value="Terpenoid synthases"/>
    <property type="match status" value="1"/>
</dbReference>
<evidence type="ECO:0000256" key="2">
    <source>
        <dbReference type="ARBA" id="ARBA00006706"/>
    </source>
</evidence>
<dbReference type="Proteomes" id="UP000183924">
    <property type="component" value="Unassembled WGS sequence"/>
</dbReference>
<dbReference type="InterPro" id="IPR033749">
    <property type="entry name" value="Polyprenyl_synt_CS"/>
</dbReference>
<reference evidence="8 9" key="1">
    <citation type="submission" date="2016-03" db="EMBL/GenBank/DDBJ databases">
        <title>Comparative genomics of Rickettsiella.</title>
        <authorList>
            <person name="Chandler C."/>
            <person name="Wang Y."/>
        </authorList>
    </citation>
    <scope>NUCLEOTIDE SEQUENCE [LARGE SCALE GENOMIC DNA]</scope>
    <source>
        <strain evidence="8 9">RCFS May 2013</strain>
    </source>
</reference>
<evidence type="ECO:0000256" key="5">
    <source>
        <dbReference type="ARBA" id="ARBA00022842"/>
    </source>
</evidence>
<accession>A0A1J8PKW4</accession>
<comment type="caution">
    <text evidence="8">The sequence shown here is derived from an EMBL/GenBank/DDBJ whole genome shotgun (WGS) entry which is preliminary data.</text>
</comment>
<organism evidence="8 9">
    <name type="scientific">Candidatus Rickettsiella isopodorum</name>
    <dbReference type="NCBI Taxonomy" id="1225476"/>
    <lineage>
        <taxon>Bacteria</taxon>
        <taxon>Pseudomonadati</taxon>
        <taxon>Pseudomonadota</taxon>
        <taxon>Gammaproteobacteria</taxon>
        <taxon>Legionellales</taxon>
        <taxon>Coxiellaceae</taxon>
        <taxon>Rickettsiella</taxon>
    </lineage>
</organism>
<protein>
    <recommendedName>
        <fullName evidence="10">Geranyl transferase</fullName>
    </recommendedName>
</protein>
<evidence type="ECO:0008006" key="10">
    <source>
        <dbReference type="Google" id="ProtNLM"/>
    </source>
</evidence>
<keyword evidence="6" id="KW-0414">Isoprene biosynthesis</keyword>
<evidence type="ECO:0000256" key="7">
    <source>
        <dbReference type="RuleBase" id="RU004466"/>
    </source>
</evidence>
<sequence length="290" mass="32201">MSIEPNFVSYQERVNGLLTHCLSNPPPLSKPLYDAMYYGVLKGGKRLRPLFVYTLGMALGLSLQDLDHTACAIELIHAYSLIHDDLPSMDNDDWRRGEPSCHKQFGEAMALLAGDALQALAFDVLLKAPFQSPKIVKMLSVLAKAIGSWGMVAGQAMDFTGSSGVNKSDAENIHSLKTGALFGATFQLPAIIANLPQDDFLTLTKVGNRIGLAFQIQDDICDNENIHFWKDPLERENHLKGLKDQILADLVSILPSCREKNSSLIQLIKILFIDKTIDNNYRLDRKKSFL</sequence>
<dbReference type="STRING" id="1225476.A1D18_01175"/>
<evidence type="ECO:0000256" key="6">
    <source>
        <dbReference type="ARBA" id="ARBA00023229"/>
    </source>
</evidence>
<evidence type="ECO:0000313" key="8">
    <source>
        <dbReference type="EMBL" id="OIZ95773.1"/>
    </source>
</evidence>
<dbReference type="SFLD" id="SFLDG01017">
    <property type="entry name" value="Polyprenyl_Transferase_Like"/>
    <property type="match status" value="1"/>
</dbReference>
<dbReference type="Pfam" id="PF00348">
    <property type="entry name" value="polyprenyl_synt"/>
    <property type="match status" value="1"/>
</dbReference>
<keyword evidence="4" id="KW-0479">Metal-binding</keyword>
<gene>
    <name evidence="8" type="ORF">A1D18_01175</name>
</gene>
<keyword evidence="5" id="KW-0460">Magnesium</keyword>
<dbReference type="GO" id="GO:0008654">
    <property type="term" value="P:phospholipid biosynthetic process"/>
    <property type="evidence" value="ECO:0007669"/>
    <property type="project" value="UniProtKB-ARBA"/>
</dbReference>
<comment type="cofactor">
    <cofactor evidence="1">
        <name>Mg(2+)</name>
        <dbReference type="ChEBI" id="CHEBI:18420"/>
    </cofactor>
</comment>
<comment type="similarity">
    <text evidence="2 7">Belongs to the FPP/GGPP synthase family.</text>
</comment>
<dbReference type="FunFam" id="1.10.600.10:FF:000001">
    <property type="entry name" value="Geranylgeranyl diphosphate synthase"/>
    <property type="match status" value="1"/>
</dbReference>
<dbReference type="AlphaFoldDB" id="A0A1J8PKW4"/>
<keyword evidence="9" id="KW-1185">Reference proteome</keyword>
<dbReference type="PANTHER" id="PTHR43281:SF1">
    <property type="entry name" value="FARNESYL DIPHOSPHATE SYNTHASE"/>
    <property type="match status" value="1"/>
</dbReference>
<dbReference type="PROSITE" id="PS00723">
    <property type="entry name" value="POLYPRENYL_SYNTHASE_1"/>
    <property type="match status" value="1"/>
</dbReference>
<evidence type="ECO:0000256" key="1">
    <source>
        <dbReference type="ARBA" id="ARBA00001946"/>
    </source>
</evidence>
<dbReference type="EMBL" id="LUKY01000029">
    <property type="protein sequence ID" value="OIZ95773.1"/>
    <property type="molecule type" value="Genomic_DNA"/>
</dbReference>
<proteinExistence type="inferred from homology"/>
<evidence type="ECO:0000313" key="9">
    <source>
        <dbReference type="Proteomes" id="UP000183924"/>
    </source>
</evidence>
<dbReference type="RefSeq" id="WP_071661996.1">
    <property type="nucleotide sequence ID" value="NZ_LUKY01000029.1"/>
</dbReference>